<dbReference type="Pfam" id="PF07039">
    <property type="entry name" value="SGF29_Tudor"/>
    <property type="match status" value="1"/>
</dbReference>
<comment type="subcellular location">
    <subcellularLocation>
        <location evidence="1">Nucleus</location>
    </subcellularLocation>
</comment>
<gene>
    <name evidence="7" type="ORF">AYBTSS11_LOCUS408</name>
</gene>
<organism evidence="7 8">
    <name type="scientific">Sphenostylis stenocarpa</name>
    <dbReference type="NCBI Taxonomy" id="92480"/>
    <lineage>
        <taxon>Eukaryota</taxon>
        <taxon>Viridiplantae</taxon>
        <taxon>Streptophyta</taxon>
        <taxon>Embryophyta</taxon>
        <taxon>Tracheophyta</taxon>
        <taxon>Spermatophyta</taxon>
        <taxon>Magnoliopsida</taxon>
        <taxon>eudicotyledons</taxon>
        <taxon>Gunneridae</taxon>
        <taxon>Pentapetalae</taxon>
        <taxon>rosids</taxon>
        <taxon>fabids</taxon>
        <taxon>Fabales</taxon>
        <taxon>Fabaceae</taxon>
        <taxon>Papilionoideae</taxon>
        <taxon>50 kb inversion clade</taxon>
        <taxon>NPAAA clade</taxon>
        <taxon>indigoferoid/millettioid clade</taxon>
        <taxon>Phaseoleae</taxon>
        <taxon>Sphenostylis</taxon>
    </lineage>
</organism>
<proteinExistence type="predicted"/>
<name>A0AA86RP28_9FABA</name>
<dbReference type="Gramene" id="rna-AYBTSS11_LOCUS408">
    <property type="protein sequence ID" value="CAJ1792376.1"/>
    <property type="gene ID" value="gene-AYBTSS11_LOCUS408"/>
</dbReference>
<keyword evidence="4" id="KW-0804">Transcription</keyword>
<evidence type="ECO:0000313" key="7">
    <source>
        <dbReference type="EMBL" id="CAJ1792376.1"/>
    </source>
</evidence>
<feature type="domain" description="SGF29 C-terminal" evidence="6">
    <location>
        <begin position="83"/>
        <end position="228"/>
    </location>
</feature>
<dbReference type="PANTHER" id="PTHR21539:SF0">
    <property type="entry name" value="SAGA-ASSOCIATED FACTOR 29"/>
    <property type="match status" value="1"/>
</dbReference>
<dbReference type="InterPro" id="IPR037802">
    <property type="entry name" value="SGF29"/>
</dbReference>
<dbReference type="GO" id="GO:0000124">
    <property type="term" value="C:SAGA complex"/>
    <property type="evidence" value="ECO:0007669"/>
    <property type="project" value="InterPro"/>
</dbReference>
<dbReference type="FunFam" id="2.30.30.140:FF:000061">
    <property type="entry name" value="SAGA-associated factor 29 isoform X6"/>
    <property type="match status" value="1"/>
</dbReference>
<dbReference type="GO" id="GO:0005634">
    <property type="term" value="C:nucleus"/>
    <property type="evidence" value="ECO:0007669"/>
    <property type="project" value="UniProtKB-SubCell"/>
</dbReference>
<evidence type="ECO:0000313" key="8">
    <source>
        <dbReference type="Proteomes" id="UP001189624"/>
    </source>
</evidence>
<dbReference type="Proteomes" id="UP001189624">
    <property type="component" value="Chromosome 1"/>
</dbReference>
<dbReference type="EMBL" id="OY731398">
    <property type="protein sequence ID" value="CAJ1792376.1"/>
    <property type="molecule type" value="Genomic_DNA"/>
</dbReference>
<keyword evidence="5" id="KW-0539">Nucleus</keyword>
<dbReference type="Gene3D" id="2.30.30.140">
    <property type="match status" value="2"/>
</dbReference>
<dbReference type="InterPro" id="IPR047288">
    <property type="entry name" value="Tudor_SGF29_rpt1"/>
</dbReference>
<evidence type="ECO:0000256" key="1">
    <source>
        <dbReference type="ARBA" id="ARBA00004123"/>
    </source>
</evidence>
<evidence type="ECO:0000259" key="6">
    <source>
        <dbReference type="PROSITE" id="PS51518"/>
    </source>
</evidence>
<dbReference type="CDD" id="cd20394">
    <property type="entry name" value="Tudor_SGF29_rpt2"/>
    <property type="match status" value="1"/>
</dbReference>
<keyword evidence="8" id="KW-1185">Reference proteome</keyword>
<evidence type="ECO:0000256" key="5">
    <source>
        <dbReference type="ARBA" id="ARBA00023242"/>
    </source>
</evidence>
<dbReference type="CDD" id="cd20393">
    <property type="entry name" value="Tudor_SGF29_rpt1"/>
    <property type="match status" value="1"/>
</dbReference>
<sequence>MEIRAAYNYENHDLEVLTSQTYNSLARVLLYSIRLIKQSYANMKIKIRTNMWKDLWKGNEQKRKRVKTESDISRLTPSMRNLETCASLKGEQVAARVTPRNADKDEWFVVKVIHFDKESKEFEVLDEEPGDDEESSGQRQYKLPMGNIIPFPKSNDPSSALDFPPGKHVLAVYPGTTALYKATVVQGHRRRKTEDYLLEFDDDEEDGSLPQRTVPFHKVVPLPEGHRQ</sequence>
<dbReference type="PROSITE" id="PS51518">
    <property type="entry name" value="SGF29_C"/>
    <property type="match status" value="1"/>
</dbReference>
<dbReference type="GO" id="GO:0009651">
    <property type="term" value="P:response to salt stress"/>
    <property type="evidence" value="ECO:0007669"/>
    <property type="project" value="UniProtKB-ARBA"/>
</dbReference>
<evidence type="ECO:0000256" key="4">
    <source>
        <dbReference type="ARBA" id="ARBA00023163"/>
    </source>
</evidence>
<dbReference type="AlphaFoldDB" id="A0AA86RP28"/>
<keyword evidence="2" id="KW-0156">Chromatin regulator</keyword>
<dbReference type="InterPro" id="IPR047287">
    <property type="entry name" value="Tudor_SGF29_rpt2"/>
</dbReference>
<dbReference type="InterPro" id="IPR010750">
    <property type="entry name" value="SGF29_tudor-like_dom"/>
</dbReference>
<dbReference type="FunFam" id="2.30.30.140:FF:000052">
    <property type="entry name" value="SAGA-associated factor 29 isoform X6"/>
    <property type="match status" value="1"/>
</dbReference>
<dbReference type="GO" id="GO:0006325">
    <property type="term" value="P:chromatin organization"/>
    <property type="evidence" value="ECO:0007669"/>
    <property type="project" value="UniProtKB-KW"/>
</dbReference>
<evidence type="ECO:0000256" key="2">
    <source>
        <dbReference type="ARBA" id="ARBA00022853"/>
    </source>
</evidence>
<dbReference type="PANTHER" id="PTHR21539">
    <property type="entry name" value="SAGA-ASSOCIATED FACTOR 29"/>
    <property type="match status" value="1"/>
</dbReference>
<accession>A0AA86RP28</accession>
<keyword evidence="3" id="KW-0805">Transcription regulation</keyword>
<reference evidence="7" key="1">
    <citation type="submission" date="2023-10" db="EMBL/GenBank/DDBJ databases">
        <authorList>
            <person name="Domelevo Entfellner J.-B."/>
        </authorList>
    </citation>
    <scope>NUCLEOTIDE SEQUENCE</scope>
</reference>
<protein>
    <recommendedName>
        <fullName evidence="6">SGF29 C-terminal domain-containing protein</fullName>
    </recommendedName>
</protein>
<evidence type="ECO:0000256" key="3">
    <source>
        <dbReference type="ARBA" id="ARBA00023015"/>
    </source>
</evidence>